<keyword evidence="2" id="KW-1185">Reference proteome</keyword>
<dbReference type="Proteomes" id="UP001291687">
    <property type="component" value="Unassembled WGS sequence"/>
</dbReference>
<sequence length="53" mass="6101">MNFIEAINLIDTNTVDSVKRFDWELKHVMAREGTIIVVNGEDSVPSIHQLKIY</sequence>
<reference evidence="1 2" key="1">
    <citation type="submission" date="2023-03" db="EMBL/GenBank/DDBJ databases">
        <title>Host association and intracellularity evolved multiple times independently in the Rickettsiales.</title>
        <authorList>
            <person name="Castelli M."/>
            <person name="Nardi T."/>
            <person name="Gammuto L."/>
            <person name="Bellinzona G."/>
            <person name="Sabaneyeva E."/>
            <person name="Potekhin A."/>
            <person name="Serra V."/>
            <person name="Petroni G."/>
            <person name="Sassera D."/>
        </authorList>
    </citation>
    <scope>NUCLEOTIDE SEQUENCE [LARGE SCALE GENOMIC DNA]</scope>
    <source>
        <strain evidence="1 2">Sr 2-6</strain>
    </source>
</reference>
<dbReference type="EMBL" id="JARJFB010000207">
    <property type="protein sequence ID" value="MEA0971667.1"/>
    <property type="molecule type" value="Genomic_DNA"/>
</dbReference>
<comment type="caution">
    <text evidence="1">The sequence shown here is derived from an EMBL/GenBank/DDBJ whole genome shotgun (WGS) entry which is preliminary data.</text>
</comment>
<proteinExistence type="predicted"/>
<evidence type="ECO:0000313" key="1">
    <source>
        <dbReference type="EMBL" id="MEA0971667.1"/>
    </source>
</evidence>
<accession>A0ABU5NEQ4</accession>
<evidence type="ECO:0000313" key="2">
    <source>
        <dbReference type="Proteomes" id="UP001291687"/>
    </source>
</evidence>
<name>A0ABU5NEQ4_9RICK</name>
<gene>
    <name evidence="1" type="ORF">Megvenef_01651</name>
</gene>
<organism evidence="1 2">
    <name type="scientific">Candidatus Megaera venefica</name>
    <dbReference type="NCBI Taxonomy" id="2055910"/>
    <lineage>
        <taxon>Bacteria</taxon>
        <taxon>Pseudomonadati</taxon>
        <taxon>Pseudomonadota</taxon>
        <taxon>Alphaproteobacteria</taxon>
        <taxon>Rickettsiales</taxon>
        <taxon>Rickettsiaceae</taxon>
        <taxon>Candidatus Megaera</taxon>
    </lineage>
</organism>
<protein>
    <submittedName>
        <fullName evidence="1">Uncharacterized protein</fullName>
    </submittedName>
</protein>